<protein>
    <recommendedName>
        <fullName evidence="4">Ataxin-10 domain-containing protein</fullName>
    </recommendedName>
</protein>
<dbReference type="GeneID" id="19012510"/>
<feature type="compositionally biased region" description="Basic and acidic residues" evidence="3">
    <location>
        <begin position="561"/>
        <end position="575"/>
    </location>
</feature>
<dbReference type="GO" id="GO:0005829">
    <property type="term" value="C:cytosol"/>
    <property type="evidence" value="ECO:0007669"/>
    <property type="project" value="TreeGrafter"/>
</dbReference>
<evidence type="ECO:0000313" key="6">
    <source>
        <dbReference type="Proteomes" id="UP000198341"/>
    </source>
</evidence>
<feature type="domain" description="Ataxin-10" evidence="4">
    <location>
        <begin position="421"/>
        <end position="528"/>
    </location>
</feature>
<name>K8F2R9_9CHLO</name>
<dbReference type="InterPro" id="IPR016024">
    <property type="entry name" value="ARM-type_fold"/>
</dbReference>
<dbReference type="Proteomes" id="UP000198341">
    <property type="component" value="Chromosome 12"/>
</dbReference>
<dbReference type="GO" id="GO:0051301">
    <property type="term" value="P:cell division"/>
    <property type="evidence" value="ECO:0007669"/>
    <property type="project" value="UniProtKB-KW"/>
</dbReference>
<evidence type="ECO:0000256" key="3">
    <source>
        <dbReference type="SAM" id="MobiDB-lite"/>
    </source>
</evidence>
<feature type="region of interest" description="Disordered" evidence="3">
    <location>
        <begin position="547"/>
        <end position="575"/>
    </location>
</feature>
<keyword evidence="1" id="KW-0132">Cell division</keyword>
<dbReference type="SUPFAM" id="SSF48371">
    <property type="entry name" value="ARM repeat"/>
    <property type="match status" value="1"/>
</dbReference>
<dbReference type="PANTHER" id="PTHR13255">
    <property type="entry name" value="ATAXIN-10"/>
    <property type="match status" value="1"/>
</dbReference>
<dbReference type="InterPro" id="IPR051374">
    <property type="entry name" value="Ataxin-10/CTR86_families"/>
</dbReference>
<sequence length="592" mass="67332">MTDRRPQFFEELLIEIKDNGPSCSYVRAVHDYLKGTDATFASFDHLNACRCLMRLCVKDEACASEVFESDEICEYLRQGLREREDVVRCKNTLYVMINAMQCATKFVKTHIVEVIVMDPHFKDLPRTVPAVRPVLAKLIALSMRSAEFVNKQRDYEAEGRCLHLVNSYDFVQHFFGALLLWTREWTLEEEDEARADVECIFERVVDAEYFPTMFRNLHEKQEANARRKEVLLREYLFKDFGGDATACFAKVEKMVPVLFCDAQSTLLHFLGRLSVKARRFDGKTVNDKHPYVLPESVMAFLLDTTREAAKACKKYAKNDDAGFAERNVLRECLFTLRSISEIESTPHVPDTVGFLAGTGLARLLVGMIIALDPPSGSRQSMKAKGPAKAEEIPKFPIDDQAFGGQNFVRDNFPTVKPYNGYRVDIIATLANASHRRPRVCEDVRKLGGVAVVLSHTRGEEGDDGAMDGCEEEPFLREWALWGTRNLCEADDVIRKEIEVLAPEKILEAEELMKRGLRAELNPETGKPRVVSIEKSSKVEMETVSALGGGPMATRRTKKVRHVETQKNEDDRKEVRAEEEEFQIPKNWKVAEL</sequence>
<keyword evidence="2" id="KW-0131">Cell cycle</keyword>
<proteinExistence type="predicted"/>
<evidence type="ECO:0000313" key="5">
    <source>
        <dbReference type="EMBL" id="CCO19125.1"/>
    </source>
</evidence>
<accession>K8F2R9</accession>
<organism evidence="5 6">
    <name type="scientific">Bathycoccus prasinos</name>
    <dbReference type="NCBI Taxonomy" id="41875"/>
    <lineage>
        <taxon>Eukaryota</taxon>
        <taxon>Viridiplantae</taxon>
        <taxon>Chlorophyta</taxon>
        <taxon>Mamiellophyceae</taxon>
        <taxon>Mamiellales</taxon>
        <taxon>Bathycoccaceae</taxon>
        <taxon>Bathycoccus</taxon>
    </lineage>
</organism>
<gene>
    <name evidence="5" type="ordered locus">Bathy12g02890</name>
</gene>
<dbReference type="eggNOG" id="KOG2676">
    <property type="taxonomic scope" value="Eukaryota"/>
</dbReference>
<evidence type="ECO:0000259" key="4">
    <source>
        <dbReference type="Pfam" id="PF09759"/>
    </source>
</evidence>
<dbReference type="PANTHER" id="PTHR13255:SF0">
    <property type="entry name" value="ATAXIN-10"/>
    <property type="match status" value="1"/>
</dbReference>
<evidence type="ECO:0000256" key="2">
    <source>
        <dbReference type="ARBA" id="ARBA00023306"/>
    </source>
</evidence>
<dbReference type="AlphaFoldDB" id="K8F2R9"/>
<evidence type="ECO:0000256" key="1">
    <source>
        <dbReference type="ARBA" id="ARBA00022618"/>
    </source>
</evidence>
<keyword evidence="6" id="KW-1185">Reference proteome</keyword>
<dbReference type="EMBL" id="FO082267">
    <property type="protein sequence ID" value="CCO19125.1"/>
    <property type="molecule type" value="Genomic_DNA"/>
</dbReference>
<reference evidence="5 6" key="1">
    <citation type="submission" date="2011-10" db="EMBL/GenBank/DDBJ databases">
        <authorList>
            <person name="Genoscope - CEA"/>
        </authorList>
    </citation>
    <scope>NUCLEOTIDE SEQUENCE [LARGE SCALE GENOMIC DNA]</scope>
    <source>
        <strain evidence="5 6">RCC 1105</strain>
    </source>
</reference>
<dbReference type="InterPro" id="IPR019156">
    <property type="entry name" value="Ataxin-10_domain"/>
</dbReference>
<dbReference type="RefSeq" id="XP_007510010.1">
    <property type="nucleotide sequence ID" value="XM_007509948.1"/>
</dbReference>
<dbReference type="OrthoDB" id="379794at2759"/>
<dbReference type="Pfam" id="PF09759">
    <property type="entry name" value="Atx10homo_assoc"/>
    <property type="match status" value="1"/>
</dbReference>
<dbReference type="KEGG" id="bpg:Bathy12g02890"/>